<organism evidence="3 4">
    <name type="scientific">Halalkalibacter alkalisediminis</name>
    <dbReference type="NCBI Taxonomy" id="935616"/>
    <lineage>
        <taxon>Bacteria</taxon>
        <taxon>Bacillati</taxon>
        <taxon>Bacillota</taxon>
        <taxon>Bacilli</taxon>
        <taxon>Bacillales</taxon>
        <taxon>Bacillaceae</taxon>
        <taxon>Halalkalibacter</taxon>
    </lineage>
</organism>
<dbReference type="RefSeq" id="WP_273842735.1">
    <property type="nucleotide sequence ID" value="NZ_JAQQWT010000005.1"/>
</dbReference>
<dbReference type="EMBL" id="JBHLTR010000054">
    <property type="protein sequence ID" value="MFC0561255.1"/>
    <property type="molecule type" value="Genomic_DNA"/>
</dbReference>
<dbReference type="PANTHER" id="PTHR30486:SF15">
    <property type="entry name" value="TYPE II_IV SECRETION SYSTEM ATPASE"/>
    <property type="match status" value="1"/>
</dbReference>
<reference evidence="3 4" key="1">
    <citation type="submission" date="2024-09" db="EMBL/GenBank/DDBJ databases">
        <authorList>
            <person name="Sun Q."/>
            <person name="Mori K."/>
        </authorList>
    </citation>
    <scope>NUCLEOTIDE SEQUENCE [LARGE SCALE GENOMIC DNA]</scope>
    <source>
        <strain evidence="3 4">NCAIM B.02301</strain>
    </source>
</reference>
<sequence length="461" mass="51389">MRIEDAIKLKQNTYQKEQPEKSSTQSTEVLAQLKTAVKQVILEAFREDQNLFTNEPKIRTMVRKQVDYATEGDYSHLLLSVDEKQAIIEDLIQALTGFGVIDPFLKDPCITEIMINGKDNIFIEKNGRLTRALSENGIPLVFEQEKDLLNLIEKIVAPINRKIDESDPIVDARLPDGSRVNAVIRPISLEGPIITIRKFPENPYTMDQLISLGALTHEVAEWLETLVKARYNIVVSGGTGSGKTTFLNALSMFVPARERIITVEDAAELKVNHIENLVRLETRSPNMENKGAISIRDLVRTALRMRPDRIIVGEVRGGEALDMLQAMNTGHDGSLTTGHANSSHDMLSRLETMVLMSGLELPLPAIRRQIASAVEFIVQLGRMRDGSRKVIQISEVKGVSNGEVECTDLFKWKTYGTYADGSIKGSLEPVATSIVQTEKWDSLGVSQPINHFLLLEHGVKL</sequence>
<dbReference type="Gene3D" id="3.30.450.380">
    <property type="match status" value="1"/>
</dbReference>
<evidence type="ECO:0000259" key="2">
    <source>
        <dbReference type="Pfam" id="PF00437"/>
    </source>
</evidence>
<feature type="domain" description="Bacterial type II secretion system protein E" evidence="2">
    <location>
        <begin position="97"/>
        <end position="390"/>
    </location>
</feature>
<comment type="caution">
    <text evidence="3">The sequence shown here is derived from an EMBL/GenBank/DDBJ whole genome shotgun (WGS) entry which is preliminary data.</text>
</comment>
<evidence type="ECO:0000256" key="1">
    <source>
        <dbReference type="ARBA" id="ARBA00006611"/>
    </source>
</evidence>
<name>A0ABV6NKG6_9BACI</name>
<evidence type="ECO:0000313" key="4">
    <source>
        <dbReference type="Proteomes" id="UP001589833"/>
    </source>
</evidence>
<dbReference type="InterPro" id="IPR027417">
    <property type="entry name" value="P-loop_NTPase"/>
</dbReference>
<dbReference type="Gene3D" id="3.40.50.300">
    <property type="entry name" value="P-loop containing nucleotide triphosphate hydrolases"/>
    <property type="match status" value="1"/>
</dbReference>
<dbReference type="Proteomes" id="UP001589833">
    <property type="component" value="Unassembled WGS sequence"/>
</dbReference>
<accession>A0ABV6NKG6</accession>
<dbReference type="InterPro" id="IPR050921">
    <property type="entry name" value="T4SS_GSP_E_ATPase"/>
</dbReference>
<gene>
    <name evidence="3" type="ORF">ACFFH4_20115</name>
</gene>
<dbReference type="CDD" id="cd01130">
    <property type="entry name" value="VirB11-like_ATPase"/>
    <property type="match status" value="1"/>
</dbReference>
<dbReference type="InterPro" id="IPR001482">
    <property type="entry name" value="T2SS/T4SS_dom"/>
</dbReference>
<protein>
    <submittedName>
        <fullName evidence="3">CpaF family protein</fullName>
    </submittedName>
</protein>
<keyword evidence="4" id="KW-1185">Reference proteome</keyword>
<proteinExistence type="inferred from homology"/>
<comment type="similarity">
    <text evidence="1">Belongs to the GSP E family.</text>
</comment>
<dbReference type="SUPFAM" id="SSF52540">
    <property type="entry name" value="P-loop containing nucleoside triphosphate hydrolases"/>
    <property type="match status" value="1"/>
</dbReference>
<dbReference type="Pfam" id="PF00437">
    <property type="entry name" value="T2SSE"/>
    <property type="match status" value="1"/>
</dbReference>
<evidence type="ECO:0000313" key="3">
    <source>
        <dbReference type="EMBL" id="MFC0561255.1"/>
    </source>
</evidence>
<dbReference type="PANTHER" id="PTHR30486">
    <property type="entry name" value="TWITCHING MOTILITY PROTEIN PILT"/>
    <property type="match status" value="1"/>
</dbReference>